<evidence type="ECO:0000313" key="1">
    <source>
        <dbReference type="EMBL" id="EUB55707.1"/>
    </source>
</evidence>
<keyword evidence="2" id="KW-1185">Reference proteome</keyword>
<comment type="caution">
    <text evidence="1">The sequence shown here is derived from an EMBL/GenBank/DDBJ whole genome shotgun (WGS) entry which is preliminary data.</text>
</comment>
<dbReference type="AlphaFoldDB" id="W6UB74"/>
<evidence type="ECO:0000313" key="2">
    <source>
        <dbReference type="Proteomes" id="UP000019149"/>
    </source>
</evidence>
<dbReference type="KEGG" id="egl:EGR_09420"/>
<dbReference type="Proteomes" id="UP000019149">
    <property type="component" value="Unassembled WGS sequence"/>
</dbReference>
<dbReference type="GeneID" id="36345135"/>
<protein>
    <submittedName>
        <fullName evidence="1">Uncharacterized protein</fullName>
    </submittedName>
</protein>
<proteinExistence type="predicted"/>
<dbReference type="RefSeq" id="XP_024346903.1">
    <property type="nucleotide sequence ID" value="XM_024498669.1"/>
</dbReference>
<name>W6UB74_ECHGR</name>
<organism evidence="1 2">
    <name type="scientific">Echinococcus granulosus</name>
    <name type="common">Hydatid tapeworm</name>
    <dbReference type="NCBI Taxonomy" id="6210"/>
    <lineage>
        <taxon>Eukaryota</taxon>
        <taxon>Metazoa</taxon>
        <taxon>Spiralia</taxon>
        <taxon>Lophotrochozoa</taxon>
        <taxon>Platyhelminthes</taxon>
        <taxon>Cestoda</taxon>
        <taxon>Eucestoda</taxon>
        <taxon>Cyclophyllidea</taxon>
        <taxon>Taeniidae</taxon>
        <taxon>Echinococcus</taxon>
        <taxon>Echinococcus granulosus group</taxon>
    </lineage>
</organism>
<sequence length="137" mass="15625">MYTRLLLPRPIGYCVDKFPFLVADISTMALTTTRAVMHGVAMAKFFYRLDPLALIDDRSLFVGPTVSLLPTMPPFVETAYSLNARYLNILGYQILVYLLCQDDSTDVQGILTQIYHYELEYTRICMSPMAYMCQVAD</sequence>
<gene>
    <name evidence="1" type="ORF">EGR_09420</name>
</gene>
<dbReference type="CTD" id="36345135"/>
<accession>W6UB74</accession>
<reference evidence="1 2" key="1">
    <citation type="journal article" date="2013" name="Nat. Genet.">
        <title>The genome of the hydatid tapeworm Echinococcus granulosus.</title>
        <authorList>
            <person name="Zheng H."/>
            <person name="Zhang W."/>
            <person name="Zhang L."/>
            <person name="Zhang Z."/>
            <person name="Li J."/>
            <person name="Lu G."/>
            <person name="Zhu Y."/>
            <person name="Wang Y."/>
            <person name="Huang Y."/>
            <person name="Liu J."/>
            <person name="Kang H."/>
            <person name="Chen J."/>
            <person name="Wang L."/>
            <person name="Chen A."/>
            <person name="Yu S."/>
            <person name="Gao Z."/>
            <person name="Jin L."/>
            <person name="Gu W."/>
            <person name="Wang Z."/>
            <person name="Zhao L."/>
            <person name="Shi B."/>
            <person name="Wen H."/>
            <person name="Lin R."/>
            <person name="Jones M.K."/>
            <person name="Brejova B."/>
            <person name="Vinar T."/>
            <person name="Zhao G."/>
            <person name="McManus D.P."/>
            <person name="Chen Z."/>
            <person name="Zhou Y."/>
            <person name="Wang S."/>
        </authorList>
    </citation>
    <scope>NUCLEOTIDE SEQUENCE [LARGE SCALE GENOMIC DNA]</scope>
</reference>
<dbReference type="EMBL" id="APAU02000147">
    <property type="protein sequence ID" value="EUB55707.1"/>
    <property type="molecule type" value="Genomic_DNA"/>
</dbReference>